<proteinExistence type="predicted"/>
<feature type="compositionally biased region" description="Basic and acidic residues" evidence="2">
    <location>
        <begin position="158"/>
        <end position="167"/>
    </location>
</feature>
<accession>A0A812Q632</accession>
<protein>
    <submittedName>
        <fullName evidence="3">Rha-1 protein</fullName>
    </submittedName>
</protein>
<sequence length="424" mass="44295">MAKTPRLCQLEKLVAEIETLRSSVSLGTEEEASIIRKGPEEAAFSADPPTEMLVPNNVENFGDLSADPFSEDSIIFSCPPPDAAAGGDVQQPGEPEVDAAEKNGDAVPAFVPFAAMDEISQTQGSWMGARPYDDEDVVPMRSPPPCSPNAELVHEKLELGKPEDRVDIPGTVEAVEDKMSPIREEPGSTEQEVQLSQLEPVSEPADSVHAPMPAEEAERQAKAGCLADGPAMKDEGAEPDAAKAEGLLPSSGESASVEPPVTAEASPPAEYKDEGAEPDAAKAEGLLPSSGESASVEPPVTAEASPPAEYKDPAIRLEVGALDEGAEPDAAKAEGLLPSSGESASVEPPVTAEAASLFAADAPSQLGNQPMPTDVAQLRQCLLELQDEAVAAQQQMLENKSKDLKALEDQIASLQATVNELKVL</sequence>
<feature type="region of interest" description="Disordered" evidence="2">
    <location>
        <begin position="25"/>
        <end position="49"/>
    </location>
</feature>
<name>A0A812Q632_9DINO</name>
<feature type="region of interest" description="Disordered" evidence="2">
    <location>
        <begin position="130"/>
        <end position="149"/>
    </location>
</feature>
<dbReference type="AlphaFoldDB" id="A0A812Q632"/>
<dbReference type="EMBL" id="CAJNDS010002206">
    <property type="protein sequence ID" value="CAE7372282.1"/>
    <property type="molecule type" value="Genomic_DNA"/>
</dbReference>
<evidence type="ECO:0000256" key="2">
    <source>
        <dbReference type="SAM" id="MobiDB-lite"/>
    </source>
</evidence>
<feature type="region of interest" description="Disordered" evidence="2">
    <location>
        <begin position="158"/>
        <end position="349"/>
    </location>
</feature>
<dbReference type="OrthoDB" id="442673at2759"/>
<feature type="compositionally biased region" description="Polar residues" evidence="2">
    <location>
        <begin position="188"/>
        <end position="199"/>
    </location>
</feature>
<evidence type="ECO:0000313" key="3">
    <source>
        <dbReference type="EMBL" id="CAE7372282.1"/>
    </source>
</evidence>
<comment type="caution">
    <text evidence="3">The sequence shown here is derived from an EMBL/GenBank/DDBJ whole genome shotgun (WGS) entry which is preliminary data.</text>
</comment>
<reference evidence="3" key="1">
    <citation type="submission" date="2021-02" db="EMBL/GenBank/DDBJ databases">
        <authorList>
            <person name="Dougan E. K."/>
            <person name="Rhodes N."/>
            <person name="Thang M."/>
            <person name="Chan C."/>
        </authorList>
    </citation>
    <scope>NUCLEOTIDE SEQUENCE</scope>
</reference>
<organism evidence="3 4">
    <name type="scientific">Symbiodinium natans</name>
    <dbReference type="NCBI Taxonomy" id="878477"/>
    <lineage>
        <taxon>Eukaryota</taxon>
        <taxon>Sar</taxon>
        <taxon>Alveolata</taxon>
        <taxon>Dinophyceae</taxon>
        <taxon>Suessiales</taxon>
        <taxon>Symbiodiniaceae</taxon>
        <taxon>Symbiodinium</taxon>
    </lineage>
</organism>
<evidence type="ECO:0000313" key="4">
    <source>
        <dbReference type="Proteomes" id="UP000604046"/>
    </source>
</evidence>
<feature type="region of interest" description="Disordered" evidence="2">
    <location>
        <begin position="79"/>
        <end position="100"/>
    </location>
</feature>
<feature type="compositionally biased region" description="Basic and acidic residues" evidence="2">
    <location>
        <begin position="175"/>
        <end position="186"/>
    </location>
</feature>
<keyword evidence="1" id="KW-0175">Coiled coil</keyword>
<feature type="compositionally biased region" description="Basic and acidic residues" evidence="2">
    <location>
        <begin position="231"/>
        <end position="243"/>
    </location>
</feature>
<feature type="coiled-coil region" evidence="1">
    <location>
        <begin position="375"/>
        <end position="424"/>
    </location>
</feature>
<gene>
    <name evidence="3" type="primary">rha-1</name>
    <name evidence="3" type="ORF">SNAT2548_LOCUS20331</name>
</gene>
<keyword evidence="4" id="KW-1185">Reference proteome</keyword>
<evidence type="ECO:0000256" key="1">
    <source>
        <dbReference type="SAM" id="Coils"/>
    </source>
</evidence>
<dbReference type="Proteomes" id="UP000604046">
    <property type="component" value="Unassembled WGS sequence"/>
</dbReference>
<feature type="compositionally biased region" description="Basic and acidic residues" evidence="2">
    <location>
        <begin position="270"/>
        <end position="282"/>
    </location>
</feature>